<keyword evidence="2 3" id="KW-0862">Zinc</keyword>
<dbReference type="PANTHER" id="PTHR24209">
    <property type="entry name" value="PROTEIN DA1-RELATED 2"/>
    <property type="match status" value="1"/>
</dbReference>
<dbReference type="GO" id="GO:0046872">
    <property type="term" value="F:metal ion binding"/>
    <property type="evidence" value="ECO:0007669"/>
    <property type="project" value="UniProtKB-KW"/>
</dbReference>
<dbReference type="Proteomes" id="UP000288805">
    <property type="component" value="Unassembled WGS sequence"/>
</dbReference>
<proteinExistence type="predicted"/>
<accession>A0A438CV92</accession>
<dbReference type="Pfam" id="PF12315">
    <property type="entry name" value="DA1-like"/>
    <property type="match status" value="1"/>
</dbReference>
<dbReference type="AlphaFoldDB" id="A0A438CV92"/>
<evidence type="ECO:0000313" key="5">
    <source>
        <dbReference type="EMBL" id="RVW27126.1"/>
    </source>
</evidence>
<evidence type="ECO:0000256" key="2">
    <source>
        <dbReference type="ARBA" id="ARBA00022833"/>
    </source>
</evidence>
<comment type="caution">
    <text evidence="5">The sequence shown here is derived from an EMBL/GenBank/DDBJ whole genome shotgun (WGS) entry which is preliminary data.</text>
</comment>
<dbReference type="SMART" id="SM00132">
    <property type="entry name" value="LIM"/>
    <property type="match status" value="1"/>
</dbReference>
<dbReference type="InterPro" id="IPR045218">
    <property type="entry name" value="DA1-like"/>
</dbReference>
<feature type="domain" description="LIM zinc-binding" evidence="4">
    <location>
        <begin position="175"/>
        <end position="235"/>
    </location>
</feature>
<dbReference type="PANTHER" id="PTHR24209:SF25">
    <property type="entry name" value="PROTEIN DA1-RELATED 1"/>
    <property type="match status" value="1"/>
</dbReference>
<evidence type="ECO:0000259" key="4">
    <source>
        <dbReference type="PROSITE" id="PS50023"/>
    </source>
</evidence>
<protein>
    <submittedName>
        <fullName evidence="5">Protein DA1-related 1</fullName>
    </submittedName>
</protein>
<dbReference type="EMBL" id="QGNW01001964">
    <property type="protein sequence ID" value="RVW27126.1"/>
    <property type="molecule type" value="Genomic_DNA"/>
</dbReference>
<reference evidence="5 6" key="1">
    <citation type="journal article" date="2018" name="PLoS Genet.">
        <title>Population sequencing reveals clonal diversity and ancestral inbreeding in the grapevine cultivar Chardonnay.</title>
        <authorList>
            <person name="Roach M.J."/>
            <person name="Johnson D.L."/>
            <person name="Bohlmann J."/>
            <person name="van Vuuren H.J."/>
            <person name="Jones S.J."/>
            <person name="Pretorius I.S."/>
            <person name="Schmidt S.A."/>
            <person name="Borneman A.R."/>
        </authorList>
    </citation>
    <scope>NUCLEOTIDE SEQUENCE [LARGE SCALE GENOMIC DNA]</scope>
    <source>
        <strain evidence="6">cv. Chardonnay</strain>
        <tissue evidence="5">Leaf</tissue>
    </source>
</reference>
<dbReference type="SMART" id="SM00726">
    <property type="entry name" value="UIM"/>
    <property type="match status" value="3"/>
</dbReference>
<dbReference type="InterPro" id="IPR022087">
    <property type="entry name" value="DA1-like_dom"/>
</dbReference>
<dbReference type="InterPro" id="IPR001781">
    <property type="entry name" value="Znf_LIM"/>
</dbReference>
<name>A0A438CV92_VITVI</name>
<evidence type="ECO:0000256" key="1">
    <source>
        <dbReference type="ARBA" id="ARBA00022723"/>
    </source>
</evidence>
<dbReference type="SUPFAM" id="SSF57716">
    <property type="entry name" value="Glucocorticoid receptor-like (DNA-binding domain)"/>
    <property type="match status" value="1"/>
</dbReference>
<dbReference type="Pfam" id="PF00412">
    <property type="entry name" value="LIM"/>
    <property type="match status" value="1"/>
</dbReference>
<gene>
    <name evidence="5" type="primary">DAR1_4</name>
    <name evidence="5" type="ORF">CK203_087783</name>
</gene>
<keyword evidence="1 3" id="KW-0479">Metal-binding</keyword>
<organism evidence="5 6">
    <name type="scientific">Vitis vinifera</name>
    <name type="common">Grape</name>
    <dbReference type="NCBI Taxonomy" id="29760"/>
    <lineage>
        <taxon>Eukaryota</taxon>
        <taxon>Viridiplantae</taxon>
        <taxon>Streptophyta</taxon>
        <taxon>Embryophyta</taxon>
        <taxon>Tracheophyta</taxon>
        <taxon>Spermatophyta</taxon>
        <taxon>Magnoliopsida</taxon>
        <taxon>eudicotyledons</taxon>
        <taxon>Gunneridae</taxon>
        <taxon>Pentapetalae</taxon>
        <taxon>rosids</taxon>
        <taxon>Vitales</taxon>
        <taxon>Vitaceae</taxon>
        <taxon>Viteae</taxon>
        <taxon>Vitis</taxon>
    </lineage>
</organism>
<keyword evidence="3" id="KW-0440">LIM domain</keyword>
<dbReference type="PROSITE" id="PS00478">
    <property type="entry name" value="LIM_DOMAIN_1"/>
    <property type="match status" value="1"/>
</dbReference>
<dbReference type="PROSITE" id="PS50023">
    <property type="entry name" value="LIM_DOMAIN_2"/>
    <property type="match status" value="1"/>
</dbReference>
<dbReference type="InterPro" id="IPR003903">
    <property type="entry name" value="UIM_dom"/>
</dbReference>
<sequence>MDWLTKILKGSGHKISEGQYHGRYGMTEFGKSRQLLWYDFDHDDLAVAMARSLEDYPEEDQKGKKVVGKSHGYRVLRIVEETKCNRIEYKYFSCVSVCFGSSKLFLADSSSTLILVVFFFFSIYLLDTESQLEEDEQLARALQESLNVESPPRHDAGNIFQPFPSFFHLVIGGVRICAGCNCEIGHGRYLSCMGAVWHPECFRCRACGLPILNMSFLCPEVTLITNHATRNKIIQNVMFAGTLFASNKNDRVGIPGWRRMGMVFGIFAFFKGFHDWELEAVGTLFGPIHEVTVQGSDMDRLMWREEENRSLSIKSCYYSLSAEFFEKFPAKGFLCFLDPVNGYSLPPLLSFDWIGYLVLVLVKYIFLADTSITQIPTNAAGLIEYRAHPFWMQKYCPSHEHDGTPRCCSCERMEGHHHLPETRDSACPKNRLLALIGTGYRIIDMMTEPYRLIRRCEVTAILILYGLPRLLTGSILAHEMMHAWLRLKGYPNLSQDVEEGICQVLAYMWLDSEIYSSAGSDVARLLLLLHHHHHHHHHPHPQHQRRVHGLSLRRNLCAQDRPYLSQGKMGAPGKRQNGWAKQPYHGEAAFYGTNYFLRVSGRLSTQLFNLSLLTLPSSHFWDRPDSILSADSYRSAISRDRWGWHNLGEPSISEHGRMKFTLQGAPTDFDDQDIAVAIVRSIEDYEAEEDKKLKKLVGA</sequence>
<evidence type="ECO:0000256" key="3">
    <source>
        <dbReference type="PROSITE-ProRule" id="PRU00125"/>
    </source>
</evidence>
<dbReference type="PROSITE" id="PS50330">
    <property type="entry name" value="UIM"/>
    <property type="match status" value="1"/>
</dbReference>
<dbReference type="CDD" id="cd09396">
    <property type="entry name" value="LIM_DA1"/>
    <property type="match status" value="1"/>
</dbReference>
<dbReference type="Gene3D" id="2.10.110.10">
    <property type="entry name" value="Cysteine Rich Protein"/>
    <property type="match status" value="1"/>
</dbReference>
<evidence type="ECO:0000313" key="6">
    <source>
        <dbReference type="Proteomes" id="UP000288805"/>
    </source>
</evidence>